<gene>
    <name evidence="2" type="ORF">BCR33DRAFT_722102</name>
</gene>
<evidence type="ECO:0008006" key="4">
    <source>
        <dbReference type="Google" id="ProtNLM"/>
    </source>
</evidence>
<evidence type="ECO:0000313" key="2">
    <source>
        <dbReference type="EMBL" id="ORY36299.1"/>
    </source>
</evidence>
<reference evidence="2 3" key="1">
    <citation type="submission" date="2016-07" db="EMBL/GenBank/DDBJ databases">
        <title>Pervasive Adenine N6-methylation of Active Genes in Fungi.</title>
        <authorList>
            <consortium name="DOE Joint Genome Institute"/>
            <person name="Mondo S.J."/>
            <person name="Dannebaum R.O."/>
            <person name="Kuo R.C."/>
            <person name="Labutti K."/>
            <person name="Haridas S."/>
            <person name="Kuo A."/>
            <person name="Salamov A."/>
            <person name="Ahrendt S.R."/>
            <person name="Lipzen A."/>
            <person name="Sullivan W."/>
            <person name="Andreopoulos W.B."/>
            <person name="Clum A."/>
            <person name="Lindquist E."/>
            <person name="Daum C."/>
            <person name="Ramamoorthy G.K."/>
            <person name="Gryganskyi A."/>
            <person name="Culley D."/>
            <person name="Magnuson J.K."/>
            <person name="James T.Y."/>
            <person name="O'Malley M.A."/>
            <person name="Stajich J.E."/>
            <person name="Spatafora J.W."/>
            <person name="Visel A."/>
            <person name="Grigoriev I.V."/>
        </authorList>
    </citation>
    <scope>NUCLEOTIDE SEQUENCE [LARGE SCALE GENOMIC DNA]</scope>
    <source>
        <strain evidence="2 3">JEL800</strain>
    </source>
</reference>
<dbReference type="InterPro" id="IPR029044">
    <property type="entry name" value="Nucleotide-diphossugar_trans"/>
</dbReference>
<dbReference type="SUPFAM" id="SSF53448">
    <property type="entry name" value="Nucleotide-diphospho-sugar transferases"/>
    <property type="match status" value="1"/>
</dbReference>
<dbReference type="Gene3D" id="3.90.550.10">
    <property type="entry name" value="Spore Coat Polysaccharide Biosynthesis Protein SpsA, Chain A"/>
    <property type="match status" value="1"/>
</dbReference>
<proteinExistence type="predicted"/>
<dbReference type="AlphaFoldDB" id="A0A1Y2BNF7"/>
<evidence type="ECO:0000313" key="3">
    <source>
        <dbReference type="Proteomes" id="UP000193642"/>
    </source>
</evidence>
<dbReference type="OrthoDB" id="2104249at2759"/>
<evidence type="ECO:0000256" key="1">
    <source>
        <dbReference type="SAM" id="MobiDB-lite"/>
    </source>
</evidence>
<name>A0A1Y2BNF7_9FUNG</name>
<protein>
    <recommendedName>
        <fullName evidence="4">Nucleotide-diphospho-sugar transferase domain-containing protein</fullName>
    </recommendedName>
</protein>
<dbReference type="PANTHER" id="PTHR11183">
    <property type="entry name" value="GLYCOGENIN SUBFAMILY MEMBER"/>
    <property type="match status" value="1"/>
</dbReference>
<keyword evidence="3" id="KW-1185">Reference proteome</keyword>
<dbReference type="EMBL" id="MCGO01000056">
    <property type="protein sequence ID" value="ORY36299.1"/>
    <property type="molecule type" value="Genomic_DNA"/>
</dbReference>
<dbReference type="Proteomes" id="UP000193642">
    <property type="component" value="Unassembled WGS sequence"/>
</dbReference>
<accession>A0A1Y2BNF7</accession>
<dbReference type="InterPro" id="IPR050587">
    <property type="entry name" value="GNT1/Glycosyltrans_8"/>
</dbReference>
<organism evidence="2 3">
    <name type="scientific">Rhizoclosmatium globosum</name>
    <dbReference type="NCBI Taxonomy" id="329046"/>
    <lineage>
        <taxon>Eukaryota</taxon>
        <taxon>Fungi</taxon>
        <taxon>Fungi incertae sedis</taxon>
        <taxon>Chytridiomycota</taxon>
        <taxon>Chytridiomycota incertae sedis</taxon>
        <taxon>Chytridiomycetes</taxon>
        <taxon>Chytridiales</taxon>
        <taxon>Chytriomycetaceae</taxon>
        <taxon>Rhizoclosmatium</taxon>
    </lineage>
</organism>
<feature type="region of interest" description="Disordered" evidence="1">
    <location>
        <begin position="34"/>
        <end position="53"/>
    </location>
</feature>
<comment type="caution">
    <text evidence="2">The sequence shown here is derived from an EMBL/GenBank/DDBJ whole genome shotgun (WGS) entry which is preliminary data.</text>
</comment>
<feature type="compositionally biased region" description="Low complexity" evidence="1">
    <location>
        <begin position="34"/>
        <end position="47"/>
    </location>
</feature>
<sequence length="560" mass="62807">MPHPRNVAVARIAIVIVILLGGLLLLSRSSVFQGYPTSSTSSSSATREASRGRPVDAVPPVLIDPRIRTLNANLPDHFVLIPTFEQRFPKSRAVFTILPSFPENISANDLDYNTLSVIAQAYTFLQNPSEWLKPELDTEYCVMITERVPSRIRQSLVSLGLRLYIAPAIVFEDSDTVFNLMKLHMWQLEGIYSAIIYLDMHLQFLNISPVPAMWSAVKSVQGLNPNAPFFGATKPWKEGTGLISTGFMVLTPSKKDYIKLLRLARNLKRSDYSDQELIGNYFINTKNLYMQIPSEYNTMYISERTPAEKKTAIGINQIFINPSATSTSEIFKWKTWQSVTLNMRSIQLQIRANAPPGLQRKAPIIPPMGSSDTPFPIWKKLVTSPALYEPLAIMSLGNASDPWVNRQRDLATTNLQAIHFNIDTVSGGEHSELFSVMHRVMLDYEWTLVLDPSARDDGTAESKHLYLMLTDARATGKDIVLFRDCKVEKISVGLLVRQSAMRRFIRFQHEVVIAKKASIGSKELWPLFLEAFKGRVAVLPPFLAVTEGGCSSQTAFPILV</sequence>